<protein>
    <submittedName>
        <fullName evidence="2">Uncharacterized protein</fullName>
    </submittedName>
</protein>
<feature type="compositionally biased region" description="Basic residues" evidence="1">
    <location>
        <begin position="154"/>
        <end position="164"/>
    </location>
</feature>
<evidence type="ECO:0000313" key="3">
    <source>
        <dbReference type="Proteomes" id="UP001232148"/>
    </source>
</evidence>
<feature type="region of interest" description="Disordered" evidence="1">
    <location>
        <begin position="96"/>
        <end position="178"/>
    </location>
</feature>
<name>A0AAD9H445_9PEZI</name>
<organism evidence="2 3">
    <name type="scientific">Colletotrichum zoysiae</name>
    <dbReference type="NCBI Taxonomy" id="1216348"/>
    <lineage>
        <taxon>Eukaryota</taxon>
        <taxon>Fungi</taxon>
        <taxon>Dikarya</taxon>
        <taxon>Ascomycota</taxon>
        <taxon>Pezizomycotina</taxon>
        <taxon>Sordariomycetes</taxon>
        <taxon>Hypocreomycetidae</taxon>
        <taxon>Glomerellales</taxon>
        <taxon>Glomerellaceae</taxon>
        <taxon>Colletotrichum</taxon>
        <taxon>Colletotrichum graminicola species complex</taxon>
    </lineage>
</organism>
<evidence type="ECO:0000256" key="1">
    <source>
        <dbReference type="SAM" id="MobiDB-lite"/>
    </source>
</evidence>
<proteinExistence type="predicted"/>
<comment type="caution">
    <text evidence="2">The sequence shown here is derived from an EMBL/GenBank/DDBJ whole genome shotgun (WGS) entry which is preliminary data.</text>
</comment>
<feature type="region of interest" description="Disordered" evidence="1">
    <location>
        <begin position="1"/>
        <end position="25"/>
    </location>
</feature>
<reference evidence="2" key="1">
    <citation type="submission" date="2021-06" db="EMBL/GenBank/DDBJ databases">
        <title>Comparative genomics, transcriptomics and evolutionary studies reveal genomic signatures of adaptation to plant cell wall in hemibiotrophic fungi.</title>
        <authorList>
            <consortium name="DOE Joint Genome Institute"/>
            <person name="Baroncelli R."/>
            <person name="Diaz J.F."/>
            <person name="Benocci T."/>
            <person name="Peng M."/>
            <person name="Battaglia E."/>
            <person name="Haridas S."/>
            <person name="Andreopoulos W."/>
            <person name="Labutti K."/>
            <person name="Pangilinan J."/>
            <person name="Floch G.L."/>
            <person name="Makela M.R."/>
            <person name="Henrissat B."/>
            <person name="Grigoriev I.V."/>
            <person name="Crouch J.A."/>
            <person name="De Vries R.P."/>
            <person name="Sukno S.A."/>
            <person name="Thon M.R."/>
        </authorList>
    </citation>
    <scope>NUCLEOTIDE SEQUENCE</scope>
    <source>
        <strain evidence="2">MAFF235873</strain>
    </source>
</reference>
<accession>A0AAD9H445</accession>
<dbReference type="Proteomes" id="UP001232148">
    <property type="component" value="Unassembled WGS sequence"/>
</dbReference>
<dbReference type="AlphaFoldDB" id="A0AAD9H445"/>
<evidence type="ECO:0000313" key="2">
    <source>
        <dbReference type="EMBL" id="KAK2022008.1"/>
    </source>
</evidence>
<gene>
    <name evidence="2" type="ORF">LX32DRAFT_698991</name>
</gene>
<dbReference type="EMBL" id="MU843066">
    <property type="protein sequence ID" value="KAK2022008.1"/>
    <property type="molecule type" value="Genomic_DNA"/>
</dbReference>
<keyword evidence="3" id="KW-1185">Reference proteome</keyword>
<sequence length="269" mass="27604">MKRPTPVGAQNMQEGAPGDDSGNLAKKWRRRWPHCVLPINGIAWNAKPGEVGGNGRTALTVGHVNKSIRKFNRLFNAIPENGDVAAANDTSKRRPVIWNGQYSGGPLVPPGGSPGGGGEAHAVSFTSGSTPSSHQAAAAGGGSSPPSPPEAHRKAPSHLRTARAGHREPDGAPGLGPLVARRTASSTCAATVPCNNEETNTPSAMAGYPPSMSSDAVEGSPCSYEEGFEASAGRPSCPGVSSVPCESLDELVPCGILNNPTIKARVYCS</sequence>